<keyword evidence="5" id="KW-0411">Iron-sulfur</keyword>
<dbReference type="PRINTS" id="PR00090">
    <property type="entry name" value="RNGDIOXGNASE"/>
</dbReference>
<dbReference type="AlphaFoldDB" id="A0A8H5X4Y2"/>
<dbReference type="GO" id="GO:0046872">
    <property type="term" value="F:metal ion binding"/>
    <property type="evidence" value="ECO:0007669"/>
    <property type="project" value="UniProtKB-KW"/>
</dbReference>
<evidence type="ECO:0000256" key="2">
    <source>
        <dbReference type="ARBA" id="ARBA00022723"/>
    </source>
</evidence>
<dbReference type="SUPFAM" id="SSF50022">
    <property type="entry name" value="ISP domain"/>
    <property type="match status" value="1"/>
</dbReference>
<proteinExistence type="predicted"/>
<dbReference type="PANTHER" id="PTHR43756:SF6">
    <property type="entry name" value="CLUSTER-BINDING PROTEIN, PUTATIVE (AFU_ORTHOLOGUE AFUA_6G03920)-RELATED"/>
    <property type="match status" value="1"/>
</dbReference>
<dbReference type="PANTHER" id="PTHR43756">
    <property type="entry name" value="CHOLINE MONOOXYGENASE, CHLOROPLASTIC"/>
    <property type="match status" value="1"/>
</dbReference>
<keyword evidence="8" id="KW-0503">Monooxygenase</keyword>
<organism evidence="8 9">
    <name type="scientific">Fusarium circinatum</name>
    <name type="common">Pitch canker fungus</name>
    <name type="synonym">Gibberella circinata</name>
    <dbReference type="NCBI Taxonomy" id="48490"/>
    <lineage>
        <taxon>Eukaryota</taxon>
        <taxon>Fungi</taxon>
        <taxon>Dikarya</taxon>
        <taxon>Ascomycota</taxon>
        <taxon>Pezizomycotina</taxon>
        <taxon>Sordariomycetes</taxon>
        <taxon>Hypocreomycetidae</taxon>
        <taxon>Hypocreales</taxon>
        <taxon>Nectriaceae</taxon>
        <taxon>Fusarium</taxon>
        <taxon>Fusarium fujikuroi species complex</taxon>
    </lineage>
</organism>
<dbReference type="Gene3D" id="2.102.10.10">
    <property type="entry name" value="Rieske [2Fe-2S] iron-sulphur domain"/>
    <property type="match status" value="1"/>
</dbReference>
<dbReference type="InterPro" id="IPR017941">
    <property type="entry name" value="Rieske_2Fe-2S"/>
</dbReference>
<keyword evidence="1" id="KW-0001">2Fe-2S</keyword>
<gene>
    <name evidence="8" type="ORF">FCIRC_4419</name>
</gene>
<evidence type="ECO:0000259" key="7">
    <source>
        <dbReference type="PROSITE" id="PS51296"/>
    </source>
</evidence>
<name>A0A8H5X4Y2_FUSCI</name>
<keyword evidence="3" id="KW-0560">Oxidoreductase</keyword>
<evidence type="ECO:0000313" key="8">
    <source>
        <dbReference type="EMBL" id="KAF5683476.1"/>
    </source>
</evidence>
<dbReference type="GO" id="GO:0051537">
    <property type="term" value="F:2 iron, 2 sulfur cluster binding"/>
    <property type="evidence" value="ECO:0007669"/>
    <property type="project" value="UniProtKB-KW"/>
</dbReference>
<protein>
    <submittedName>
        <fullName evidence="8">Choline monooxygenase</fullName>
    </submittedName>
</protein>
<dbReference type="Proteomes" id="UP000572754">
    <property type="component" value="Unassembled WGS sequence"/>
</dbReference>
<dbReference type="Gene3D" id="3.90.380.10">
    <property type="entry name" value="Naphthalene 1,2-dioxygenase Alpha Subunit, Chain A, domain 1"/>
    <property type="match status" value="1"/>
</dbReference>
<dbReference type="GO" id="GO:0004497">
    <property type="term" value="F:monooxygenase activity"/>
    <property type="evidence" value="ECO:0007669"/>
    <property type="project" value="UniProtKB-KW"/>
</dbReference>
<reference evidence="9" key="1">
    <citation type="journal article" date="2020" name="BMC Genomics">
        <title>Correction to: Identification and distribution of gene clusters required for synthesis of sphingolipid metabolism inhibitors in diverse species of the filamentous fungus Fusarium.</title>
        <authorList>
            <person name="Kim H.S."/>
            <person name="Lohmar J.M."/>
            <person name="Busman M."/>
            <person name="Brown D.W."/>
            <person name="Naumann T.A."/>
            <person name="Divon H.H."/>
            <person name="Lysoe E."/>
            <person name="Uhlig S."/>
            <person name="Proctor R.H."/>
        </authorList>
    </citation>
    <scope>NUCLEOTIDE SEQUENCE [LARGE SCALE GENOMIC DNA]</scope>
    <source>
        <strain evidence="9">NRRL 25331</strain>
    </source>
</reference>
<evidence type="ECO:0000256" key="6">
    <source>
        <dbReference type="SAM" id="MobiDB-lite"/>
    </source>
</evidence>
<evidence type="ECO:0000256" key="3">
    <source>
        <dbReference type="ARBA" id="ARBA00023002"/>
    </source>
</evidence>
<dbReference type="InterPro" id="IPR001663">
    <property type="entry name" value="Rng_hydr_dOase-A"/>
</dbReference>
<dbReference type="Pfam" id="PF00355">
    <property type="entry name" value="Rieske"/>
    <property type="match status" value="1"/>
</dbReference>
<reference evidence="8 9" key="2">
    <citation type="submission" date="2020-05" db="EMBL/GenBank/DDBJ databases">
        <title>Identification and distribution of gene clusters putatively required for synthesis of sphingolipid metabolism inhibitors in phylogenetically diverse species of the filamentous fungus Fusarium.</title>
        <authorList>
            <person name="Kim H.-S."/>
            <person name="Busman M."/>
            <person name="Brown D.W."/>
            <person name="Divon H."/>
            <person name="Uhlig S."/>
            <person name="Proctor R.H."/>
        </authorList>
    </citation>
    <scope>NUCLEOTIDE SEQUENCE [LARGE SCALE GENOMIC DNA]</scope>
    <source>
        <strain evidence="8 9">NRRL 25331</strain>
    </source>
</reference>
<comment type="caution">
    <text evidence="8">The sequence shown here is derived from an EMBL/GenBank/DDBJ whole genome shotgun (WGS) entry which is preliminary data.</text>
</comment>
<keyword evidence="2" id="KW-0479">Metal-binding</keyword>
<dbReference type="CDD" id="cd03469">
    <property type="entry name" value="Rieske_RO_Alpha_N"/>
    <property type="match status" value="1"/>
</dbReference>
<feature type="compositionally biased region" description="Polar residues" evidence="6">
    <location>
        <begin position="201"/>
        <end position="211"/>
    </location>
</feature>
<feature type="region of interest" description="Disordered" evidence="6">
    <location>
        <begin position="189"/>
        <end position="214"/>
    </location>
</feature>
<dbReference type="InterPro" id="IPR036922">
    <property type="entry name" value="Rieske_2Fe-2S_sf"/>
</dbReference>
<dbReference type="EMBL" id="JAAQPE010000142">
    <property type="protein sequence ID" value="KAF5683476.1"/>
    <property type="molecule type" value="Genomic_DNA"/>
</dbReference>
<evidence type="ECO:0000256" key="1">
    <source>
        <dbReference type="ARBA" id="ARBA00022714"/>
    </source>
</evidence>
<dbReference type="PROSITE" id="PS51296">
    <property type="entry name" value="RIESKE"/>
    <property type="match status" value="1"/>
</dbReference>
<keyword evidence="4" id="KW-0408">Iron</keyword>
<evidence type="ECO:0000256" key="4">
    <source>
        <dbReference type="ARBA" id="ARBA00023004"/>
    </source>
</evidence>
<sequence length="533" mass="58792">MSSTSATIPAWEQNLRDDMALSVPSLNTISMHSPDALETSKIEVPMHHDDYPPEDNVKNQLIAINVASVQHIQTASGACIDTIQRLKGTQPNKDVWGPAIETAYWTANHSFHKRFTNASDEAVKFISALPPDQQSGAANFMSYSMGIVNKAIQRALSALSSAVVRRSLKEYLEGNWSKLTEVDDDVKAGHRKDGGLMPSGSVLNSEPSSASHRSRFSKPGDYIAFEIAGFRLLLMLGKDDVVRAFHNVCRHRAFPVTKKASGSASILGCKYHGWSYNNKGQLTKAPQFEDVIGFDKSQNGLFPVHTKMDDDGFLHINLNSSPEAGDTKLETAKVIGRPIATGQTQQYLGSWEVKGKFNWKIAGKAFHREISSAHFKSSLSRLLGTSAAGTLRFSPLTTIYSQRGSPIWYQLTYSPESVRQTTVRCDVYSKSKQDISDFEKRLKPELELQINSIVRGLEELYEKLASSVHSLYHGGDEHATLADMVDKHAEREKSEGAEIKPATVNQCRSNGYTKAEGICMALEGLDNSGHLAW</sequence>
<feature type="domain" description="Rieske" evidence="7">
    <location>
        <begin position="218"/>
        <end position="291"/>
    </location>
</feature>
<keyword evidence="9" id="KW-1185">Reference proteome</keyword>
<evidence type="ECO:0000313" key="9">
    <source>
        <dbReference type="Proteomes" id="UP000572754"/>
    </source>
</evidence>
<evidence type="ECO:0000256" key="5">
    <source>
        <dbReference type="ARBA" id="ARBA00023014"/>
    </source>
</evidence>
<accession>A0A8H5X4Y2</accession>